<proteinExistence type="predicted"/>
<comment type="caution">
    <text evidence="2">The sequence shown here is derived from an EMBL/GenBank/DDBJ whole genome shotgun (WGS) entry which is preliminary data.</text>
</comment>
<keyword evidence="1" id="KW-1133">Transmembrane helix</keyword>
<accession>A0ABP8BCM9</accession>
<dbReference type="Pfam" id="PF08592">
    <property type="entry name" value="Anthrone_oxy"/>
    <property type="match status" value="1"/>
</dbReference>
<feature type="transmembrane region" description="Helical" evidence="1">
    <location>
        <begin position="6"/>
        <end position="33"/>
    </location>
</feature>
<evidence type="ECO:0000313" key="2">
    <source>
        <dbReference type="EMBL" id="GAA4203671.1"/>
    </source>
</evidence>
<sequence>MVVQILLPLVLLGNGLAAGIMLSTVIGVVPWMLAQPYDRYVGAIRFMWPRYDPFMPIVNALTCVLDIVLIFVAPTAASRALFGTAAGLLLVVMAISVVKNVPINRYVTSLDPETRPADWEERDPRVRWRNWNLTRTVLALAAFGVNAWATTALI</sequence>
<dbReference type="RefSeq" id="WP_344921648.1">
    <property type="nucleotide sequence ID" value="NZ_BAABAQ010000013.1"/>
</dbReference>
<feature type="transmembrane region" description="Helical" evidence="1">
    <location>
        <begin position="80"/>
        <end position="98"/>
    </location>
</feature>
<feature type="transmembrane region" description="Helical" evidence="1">
    <location>
        <begin position="54"/>
        <end position="74"/>
    </location>
</feature>
<dbReference type="Proteomes" id="UP001501251">
    <property type="component" value="Unassembled WGS sequence"/>
</dbReference>
<evidence type="ECO:0000313" key="3">
    <source>
        <dbReference type="Proteomes" id="UP001501251"/>
    </source>
</evidence>
<dbReference type="InterPro" id="IPR013901">
    <property type="entry name" value="Anthrone_oxy"/>
</dbReference>
<reference evidence="3" key="1">
    <citation type="journal article" date="2019" name="Int. J. Syst. Evol. Microbiol.">
        <title>The Global Catalogue of Microorganisms (GCM) 10K type strain sequencing project: providing services to taxonomists for standard genome sequencing and annotation.</title>
        <authorList>
            <consortium name="The Broad Institute Genomics Platform"/>
            <consortium name="The Broad Institute Genome Sequencing Center for Infectious Disease"/>
            <person name="Wu L."/>
            <person name="Ma J."/>
        </authorList>
    </citation>
    <scope>NUCLEOTIDE SEQUENCE [LARGE SCALE GENOMIC DNA]</scope>
    <source>
        <strain evidence="3">JCM 17388</strain>
    </source>
</reference>
<keyword evidence="1" id="KW-0472">Membrane</keyword>
<evidence type="ECO:0000256" key="1">
    <source>
        <dbReference type="SAM" id="Phobius"/>
    </source>
</evidence>
<keyword evidence="1" id="KW-0812">Transmembrane</keyword>
<dbReference type="EMBL" id="BAABAQ010000013">
    <property type="protein sequence ID" value="GAA4203671.1"/>
    <property type="molecule type" value="Genomic_DNA"/>
</dbReference>
<keyword evidence="3" id="KW-1185">Reference proteome</keyword>
<name>A0ABP8BCM9_9ACTN</name>
<gene>
    <name evidence="2" type="ORF">GCM10022252_61670</name>
</gene>
<organism evidence="2 3">
    <name type="scientific">Streptosporangium oxazolinicum</name>
    <dbReference type="NCBI Taxonomy" id="909287"/>
    <lineage>
        <taxon>Bacteria</taxon>
        <taxon>Bacillati</taxon>
        <taxon>Actinomycetota</taxon>
        <taxon>Actinomycetes</taxon>
        <taxon>Streptosporangiales</taxon>
        <taxon>Streptosporangiaceae</taxon>
        <taxon>Streptosporangium</taxon>
    </lineage>
</organism>
<protein>
    <submittedName>
        <fullName evidence="2">DUF1772 domain-containing protein</fullName>
    </submittedName>
</protein>